<evidence type="ECO:0000256" key="5">
    <source>
        <dbReference type="ARBA" id="ARBA00022723"/>
    </source>
</evidence>
<keyword evidence="10" id="KW-0645">Protease</keyword>
<proteinExistence type="inferred from homology"/>
<dbReference type="Proteomes" id="UP001165367">
    <property type="component" value="Unassembled WGS sequence"/>
</dbReference>
<comment type="catalytic activity">
    <reaction evidence="1">
        <text>Release of any N-terminal amino acid, including proline, that is linked to proline, even from a dipeptide or tripeptide.</text>
        <dbReference type="EC" id="3.4.11.9"/>
    </reaction>
</comment>
<dbReference type="PANTHER" id="PTHR43226">
    <property type="entry name" value="XAA-PRO AMINOPEPTIDASE 3"/>
    <property type="match status" value="1"/>
</dbReference>
<feature type="domain" description="Aminopeptidase P N-terminal" evidence="9">
    <location>
        <begin position="31"/>
        <end position="163"/>
    </location>
</feature>
<evidence type="ECO:0000256" key="4">
    <source>
        <dbReference type="ARBA" id="ARBA00012574"/>
    </source>
</evidence>
<dbReference type="SUPFAM" id="SSF53092">
    <property type="entry name" value="Creatinase/prolidase N-terminal domain"/>
    <property type="match status" value="1"/>
</dbReference>
<keyword evidence="7" id="KW-0464">Manganese</keyword>
<keyword evidence="5" id="KW-0479">Metal-binding</keyword>
<evidence type="ECO:0000256" key="6">
    <source>
        <dbReference type="ARBA" id="ARBA00022801"/>
    </source>
</evidence>
<reference evidence="10" key="1">
    <citation type="submission" date="2022-01" db="EMBL/GenBank/DDBJ databases">
        <authorList>
            <person name="Jo J.-H."/>
            <person name="Im W.-T."/>
        </authorList>
    </citation>
    <scope>NUCLEOTIDE SEQUENCE</scope>
    <source>
        <strain evidence="10">NA20</strain>
    </source>
</reference>
<evidence type="ECO:0000313" key="10">
    <source>
        <dbReference type="EMBL" id="MCG2616549.1"/>
    </source>
</evidence>
<dbReference type="Gene3D" id="3.40.350.10">
    <property type="entry name" value="Creatinase/prolidase N-terminal domain"/>
    <property type="match status" value="1"/>
</dbReference>
<dbReference type="InterPro" id="IPR007865">
    <property type="entry name" value="Aminopep_P_N"/>
</dbReference>
<evidence type="ECO:0000256" key="3">
    <source>
        <dbReference type="ARBA" id="ARBA00008766"/>
    </source>
</evidence>
<dbReference type="EC" id="3.4.11.9" evidence="4"/>
<dbReference type="Gene3D" id="3.90.230.10">
    <property type="entry name" value="Creatinase/methionine aminopeptidase superfamily"/>
    <property type="match status" value="1"/>
</dbReference>
<comment type="caution">
    <text evidence="10">The sequence shown here is derived from an EMBL/GenBank/DDBJ whole genome shotgun (WGS) entry which is preliminary data.</text>
</comment>
<keyword evidence="11" id="KW-1185">Reference proteome</keyword>
<keyword evidence="6" id="KW-0378">Hydrolase</keyword>
<feature type="chain" id="PRO_5046348688" description="Xaa-Pro aminopeptidase" evidence="8">
    <location>
        <begin position="22"/>
        <end position="485"/>
    </location>
</feature>
<organism evidence="10 11">
    <name type="scientific">Terrimonas ginsenosidimutans</name>
    <dbReference type="NCBI Taxonomy" id="2908004"/>
    <lineage>
        <taxon>Bacteria</taxon>
        <taxon>Pseudomonadati</taxon>
        <taxon>Bacteroidota</taxon>
        <taxon>Chitinophagia</taxon>
        <taxon>Chitinophagales</taxon>
        <taxon>Chitinophagaceae</taxon>
        <taxon>Terrimonas</taxon>
    </lineage>
</organism>
<dbReference type="PANTHER" id="PTHR43226:SF4">
    <property type="entry name" value="XAA-PRO AMINOPEPTIDASE 3"/>
    <property type="match status" value="1"/>
</dbReference>
<evidence type="ECO:0000256" key="2">
    <source>
        <dbReference type="ARBA" id="ARBA00001936"/>
    </source>
</evidence>
<dbReference type="Pfam" id="PF05195">
    <property type="entry name" value="AMP_N"/>
    <property type="match status" value="1"/>
</dbReference>
<name>A0ABS9KW29_9BACT</name>
<accession>A0ABS9KW29</accession>
<dbReference type="InterPro" id="IPR036005">
    <property type="entry name" value="Creatinase/aminopeptidase-like"/>
</dbReference>
<gene>
    <name evidence="10" type="ORF">LZZ85_19770</name>
</gene>
<evidence type="ECO:0000256" key="1">
    <source>
        <dbReference type="ARBA" id="ARBA00001424"/>
    </source>
</evidence>
<dbReference type="InterPro" id="IPR052433">
    <property type="entry name" value="X-Pro_dipept-like"/>
</dbReference>
<dbReference type="GO" id="GO:0004177">
    <property type="term" value="F:aminopeptidase activity"/>
    <property type="evidence" value="ECO:0007669"/>
    <property type="project" value="UniProtKB-KW"/>
</dbReference>
<dbReference type="Pfam" id="PF00557">
    <property type="entry name" value="Peptidase_M24"/>
    <property type="match status" value="1"/>
</dbReference>
<protein>
    <recommendedName>
        <fullName evidence="4">Xaa-Pro aminopeptidase</fullName>
        <ecNumber evidence="4">3.4.11.9</ecNumber>
    </recommendedName>
</protein>
<evidence type="ECO:0000259" key="9">
    <source>
        <dbReference type="SMART" id="SM01011"/>
    </source>
</evidence>
<dbReference type="RefSeq" id="WP_237875087.1">
    <property type="nucleotide sequence ID" value="NZ_JAKLTR010000014.1"/>
</dbReference>
<keyword evidence="10" id="KW-0031">Aminopeptidase</keyword>
<sequence length="485" mass="54475">MRIFRCSIVLTSLLLATRVFAQDVPLFTSDFTPEEFAARRSKIYDAIGRNAFAVIQGAPSPTGYVKFRQTNEFYYLCGIEVPHAYLVLNGASRTASVYLPHRNEGRERGEGKMLSAEDADLVKKLSGIDNVYASDLLAEQLGRFSNGSQDTAYTLFAPAEGLAVSRDLGIRVTADALADQWDLTASRESRFIQLIKSRFPALHIKNLSPTIDKMRLIKSPDEITLIKKATRLSSLALMEAMRSTVPGISEYELDGMAKYIYHRNGAQGDAYYSLIASAENAFYPHYHEGKRVMKDGDFLLMDYAPDYGYYMSDVTRMMPVNGKFNSWQRELYGFYLGCYKAILYNIKAGLTAQQIKKLAAAEMEQLLKRSKFSKPIYENAARSFVQSYVRSSESARGMLGHWVGMATHDVGGYDGGPLVAGMVFTIEPALRVPEEKIYIRLEDMIIVTEKGAEIITDYIPMDIEGIEKLMKEEGILQKYPKDTVK</sequence>
<evidence type="ECO:0000256" key="7">
    <source>
        <dbReference type="ARBA" id="ARBA00023211"/>
    </source>
</evidence>
<dbReference type="InterPro" id="IPR000994">
    <property type="entry name" value="Pept_M24"/>
</dbReference>
<evidence type="ECO:0000256" key="8">
    <source>
        <dbReference type="SAM" id="SignalP"/>
    </source>
</evidence>
<dbReference type="EMBL" id="JAKLTR010000014">
    <property type="protein sequence ID" value="MCG2616549.1"/>
    <property type="molecule type" value="Genomic_DNA"/>
</dbReference>
<keyword evidence="8" id="KW-0732">Signal</keyword>
<dbReference type="SUPFAM" id="SSF55920">
    <property type="entry name" value="Creatinase/aminopeptidase"/>
    <property type="match status" value="1"/>
</dbReference>
<dbReference type="SMART" id="SM01011">
    <property type="entry name" value="AMP_N"/>
    <property type="match status" value="1"/>
</dbReference>
<comment type="similarity">
    <text evidence="3">Belongs to the peptidase M24B family.</text>
</comment>
<dbReference type="InterPro" id="IPR029149">
    <property type="entry name" value="Creatin/AminoP/Spt16_N"/>
</dbReference>
<evidence type="ECO:0000313" key="11">
    <source>
        <dbReference type="Proteomes" id="UP001165367"/>
    </source>
</evidence>
<comment type="cofactor">
    <cofactor evidence="2">
        <name>Mn(2+)</name>
        <dbReference type="ChEBI" id="CHEBI:29035"/>
    </cofactor>
</comment>
<feature type="signal peptide" evidence="8">
    <location>
        <begin position="1"/>
        <end position="21"/>
    </location>
</feature>